<evidence type="ECO:0000256" key="2">
    <source>
        <dbReference type="PROSITE-ProRule" id="PRU00235"/>
    </source>
</evidence>
<keyword evidence="4" id="KW-1185">Reference proteome</keyword>
<dbReference type="Pfam" id="PF00415">
    <property type="entry name" value="RCC1"/>
    <property type="match status" value="2"/>
</dbReference>
<evidence type="ECO:0000313" key="3">
    <source>
        <dbReference type="EMBL" id="PCH34377.1"/>
    </source>
</evidence>
<dbReference type="PROSITE" id="PS00626">
    <property type="entry name" value="RCC1_2"/>
    <property type="match status" value="1"/>
</dbReference>
<dbReference type="InterPro" id="IPR051210">
    <property type="entry name" value="Ub_ligase/GEF_domain"/>
</dbReference>
<dbReference type="OMA" id="SANGQMF"/>
<dbReference type="Proteomes" id="UP000218811">
    <property type="component" value="Unassembled WGS sequence"/>
</dbReference>
<feature type="repeat" description="RCC1" evidence="2">
    <location>
        <begin position="424"/>
        <end position="482"/>
    </location>
</feature>
<dbReference type="PANTHER" id="PTHR22870:SF466">
    <property type="entry name" value="ANKYRIN REPEAT-CONTAINING PROTEIN"/>
    <property type="match status" value="1"/>
</dbReference>
<dbReference type="InterPro" id="IPR009091">
    <property type="entry name" value="RCC1/BLIP-II"/>
</dbReference>
<feature type="repeat" description="RCC1" evidence="2">
    <location>
        <begin position="242"/>
        <end position="300"/>
    </location>
</feature>
<dbReference type="EMBL" id="KB467831">
    <property type="protein sequence ID" value="PCH34377.1"/>
    <property type="molecule type" value="Genomic_DNA"/>
</dbReference>
<accession>A0A2H3JEH2</accession>
<evidence type="ECO:0000256" key="1">
    <source>
        <dbReference type="ARBA" id="ARBA00022737"/>
    </source>
</evidence>
<dbReference type="InterPro" id="IPR000408">
    <property type="entry name" value="Reg_chr_condens"/>
</dbReference>
<organism evidence="3 4">
    <name type="scientific">Wolfiporia cocos (strain MD-104)</name>
    <name type="common">Brown rot fungus</name>
    <dbReference type="NCBI Taxonomy" id="742152"/>
    <lineage>
        <taxon>Eukaryota</taxon>
        <taxon>Fungi</taxon>
        <taxon>Dikarya</taxon>
        <taxon>Basidiomycota</taxon>
        <taxon>Agaricomycotina</taxon>
        <taxon>Agaricomycetes</taxon>
        <taxon>Polyporales</taxon>
        <taxon>Phaeolaceae</taxon>
        <taxon>Wolfiporia</taxon>
    </lineage>
</organism>
<feature type="repeat" description="RCC1" evidence="2">
    <location>
        <begin position="20"/>
        <end position="80"/>
    </location>
</feature>
<evidence type="ECO:0000313" key="4">
    <source>
        <dbReference type="Proteomes" id="UP000218811"/>
    </source>
</evidence>
<gene>
    <name evidence="3" type="ORF">WOLCODRAFT_22652</name>
</gene>
<sequence>MASPESCAGAPQTERPGASLRLLAAGSNAKGQLATGNTEDAHSFASCTFLGAPPGSLPSGTRAIAYVACGANHTLVLLHRDAEAEAGGSTGGGGAEVWGCGGGRRGQLGPAYPADDAETAVFRPLGIQPPRTAGDHGQGEYAPRLVAAGWETSYVVFSRPGASDVLLSMGVDDFGNLGVGGTKGKGVPRTLHVVDLHALFPGLHESVGEEEEGVVRVLHLAAGPHHVVVGVELARRDGSVYSAIAGWGTARHGQLGQGTPLSGKHPPIYAVPHIIQAGRSPASVRTISLGNQHTVIHDALGHLTGLGSDRKAQTRDLASLRNVAMSACTWNGTYAAVSGDAGWEVLATGSNLRGQLGRGDFGDCAALAAVRFPFSCETHQLVKLMCGSEHVLCLVEVLSSASASTVNSGTASASDPTVPQGTSSEVWGWGWNEHGNLGLGTTEDANAPVRMWPRPTAGAGAQQGTAVDIWCGNGTSWILVKC</sequence>
<dbReference type="AlphaFoldDB" id="A0A2H3JEH2"/>
<dbReference type="OrthoDB" id="5370059at2759"/>
<dbReference type="Gene3D" id="2.130.10.30">
    <property type="entry name" value="Regulator of chromosome condensation 1/beta-lactamase-inhibitor protein II"/>
    <property type="match status" value="2"/>
</dbReference>
<name>A0A2H3JEH2_WOLCO</name>
<dbReference type="PROSITE" id="PS50012">
    <property type="entry name" value="RCC1_3"/>
    <property type="match status" value="3"/>
</dbReference>
<dbReference type="SUPFAM" id="SSF50985">
    <property type="entry name" value="RCC1/BLIP-II"/>
    <property type="match status" value="1"/>
</dbReference>
<dbReference type="PANTHER" id="PTHR22870">
    <property type="entry name" value="REGULATOR OF CHROMOSOME CONDENSATION"/>
    <property type="match status" value="1"/>
</dbReference>
<protein>
    <submittedName>
        <fullName evidence="3">RCC1/BLIP-II</fullName>
    </submittedName>
</protein>
<reference evidence="3 4" key="1">
    <citation type="journal article" date="2012" name="Science">
        <title>The Paleozoic origin of enzymatic lignin decomposition reconstructed from 31 fungal genomes.</title>
        <authorList>
            <person name="Floudas D."/>
            <person name="Binder M."/>
            <person name="Riley R."/>
            <person name="Barry K."/>
            <person name="Blanchette R.A."/>
            <person name="Henrissat B."/>
            <person name="Martinez A.T."/>
            <person name="Otillar R."/>
            <person name="Spatafora J.W."/>
            <person name="Yadav J.S."/>
            <person name="Aerts A."/>
            <person name="Benoit I."/>
            <person name="Boyd A."/>
            <person name="Carlson A."/>
            <person name="Copeland A."/>
            <person name="Coutinho P.M."/>
            <person name="de Vries R.P."/>
            <person name="Ferreira P."/>
            <person name="Findley K."/>
            <person name="Foster B."/>
            <person name="Gaskell J."/>
            <person name="Glotzer D."/>
            <person name="Gorecki P."/>
            <person name="Heitman J."/>
            <person name="Hesse C."/>
            <person name="Hori C."/>
            <person name="Igarashi K."/>
            <person name="Jurgens J.A."/>
            <person name="Kallen N."/>
            <person name="Kersten P."/>
            <person name="Kohler A."/>
            <person name="Kuees U."/>
            <person name="Kumar T.K.A."/>
            <person name="Kuo A."/>
            <person name="LaButti K."/>
            <person name="Larrondo L.F."/>
            <person name="Lindquist E."/>
            <person name="Ling A."/>
            <person name="Lombard V."/>
            <person name="Lucas S."/>
            <person name="Lundell T."/>
            <person name="Martin R."/>
            <person name="McLaughlin D.J."/>
            <person name="Morgenstern I."/>
            <person name="Morin E."/>
            <person name="Murat C."/>
            <person name="Nagy L.G."/>
            <person name="Nolan M."/>
            <person name="Ohm R.A."/>
            <person name="Patyshakuliyeva A."/>
            <person name="Rokas A."/>
            <person name="Ruiz-Duenas F.J."/>
            <person name="Sabat G."/>
            <person name="Salamov A."/>
            <person name="Samejima M."/>
            <person name="Schmutz J."/>
            <person name="Slot J.C."/>
            <person name="St John F."/>
            <person name="Stenlid J."/>
            <person name="Sun H."/>
            <person name="Sun S."/>
            <person name="Syed K."/>
            <person name="Tsang A."/>
            <person name="Wiebenga A."/>
            <person name="Young D."/>
            <person name="Pisabarro A."/>
            <person name="Eastwood D.C."/>
            <person name="Martin F."/>
            <person name="Cullen D."/>
            <person name="Grigoriev I.V."/>
            <person name="Hibbett D.S."/>
        </authorList>
    </citation>
    <scope>NUCLEOTIDE SEQUENCE [LARGE SCALE GENOMIC DNA]</scope>
    <source>
        <strain evidence="3 4">MD-104</strain>
    </source>
</reference>
<dbReference type="STRING" id="742152.A0A2H3JEH2"/>
<proteinExistence type="predicted"/>
<keyword evidence="1" id="KW-0677">Repeat</keyword>